<feature type="transmembrane region" description="Helical" evidence="6">
    <location>
        <begin position="339"/>
        <end position="365"/>
    </location>
</feature>
<keyword evidence="6" id="KW-1133">Transmembrane helix</keyword>
<feature type="domain" description="Histidine kinase/HSP90-like ATPase" evidence="7">
    <location>
        <begin position="686"/>
        <end position="777"/>
    </location>
</feature>
<name>A0A383RGN4_PAEAL</name>
<dbReference type="Proteomes" id="UP000304148">
    <property type="component" value="Chromosome"/>
</dbReference>
<evidence type="ECO:0000256" key="6">
    <source>
        <dbReference type="SAM" id="Phobius"/>
    </source>
</evidence>
<feature type="transmembrane region" description="Helical" evidence="6">
    <location>
        <begin position="20"/>
        <end position="38"/>
    </location>
</feature>
<dbReference type="GO" id="GO:0004673">
    <property type="term" value="F:protein histidine kinase activity"/>
    <property type="evidence" value="ECO:0007669"/>
    <property type="project" value="UniProtKB-EC"/>
</dbReference>
<evidence type="ECO:0000256" key="1">
    <source>
        <dbReference type="ARBA" id="ARBA00000085"/>
    </source>
</evidence>
<evidence type="ECO:0000256" key="3">
    <source>
        <dbReference type="ARBA" id="ARBA00022679"/>
    </source>
</evidence>
<feature type="transmembrane region" description="Helical" evidence="6">
    <location>
        <begin position="308"/>
        <end position="327"/>
    </location>
</feature>
<dbReference type="InterPro" id="IPR003594">
    <property type="entry name" value="HATPase_dom"/>
</dbReference>
<protein>
    <recommendedName>
        <fullName evidence="2">histidine kinase</fullName>
        <ecNumber evidence="2">2.7.13.3</ecNumber>
    </recommendedName>
</protein>
<dbReference type="EMBL" id="LS992241">
    <property type="protein sequence ID" value="SYX85436.1"/>
    <property type="molecule type" value="Genomic_DNA"/>
</dbReference>
<reference evidence="9" key="1">
    <citation type="submission" date="2018-08" db="EMBL/GenBank/DDBJ databases">
        <authorList>
            <person name="Chevrot R."/>
        </authorList>
    </citation>
    <scope>NUCLEOTIDE SEQUENCE [LARGE SCALE GENOMIC DNA]</scope>
</reference>
<evidence type="ECO:0000313" key="9">
    <source>
        <dbReference type="Proteomes" id="UP000304148"/>
    </source>
</evidence>
<keyword evidence="5" id="KW-0902">Two-component regulatory system</keyword>
<feature type="transmembrane region" description="Helical" evidence="6">
    <location>
        <begin position="210"/>
        <end position="235"/>
    </location>
</feature>
<feature type="transmembrane region" description="Helical" evidence="6">
    <location>
        <begin position="177"/>
        <end position="198"/>
    </location>
</feature>
<evidence type="ECO:0000256" key="5">
    <source>
        <dbReference type="ARBA" id="ARBA00023012"/>
    </source>
</evidence>
<keyword evidence="6" id="KW-0472">Membrane</keyword>
<dbReference type="AlphaFoldDB" id="A0A383RGN4"/>
<dbReference type="RefSeq" id="WP_138187171.1">
    <property type="nucleotide sequence ID" value="NZ_LS992241.1"/>
</dbReference>
<dbReference type="InterPro" id="IPR050482">
    <property type="entry name" value="Sensor_HK_TwoCompSys"/>
</dbReference>
<organism evidence="8 9">
    <name type="scientific">Paenibacillus alvei</name>
    <name type="common">Bacillus alvei</name>
    <dbReference type="NCBI Taxonomy" id="44250"/>
    <lineage>
        <taxon>Bacteria</taxon>
        <taxon>Bacillati</taxon>
        <taxon>Bacillota</taxon>
        <taxon>Bacilli</taxon>
        <taxon>Bacillales</taxon>
        <taxon>Paenibacillaceae</taxon>
        <taxon>Paenibacillus</taxon>
    </lineage>
</organism>
<feature type="transmembrane region" description="Helical" evidence="6">
    <location>
        <begin position="247"/>
        <end position="265"/>
    </location>
</feature>
<dbReference type="Pfam" id="PF02518">
    <property type="entry name" value="HATPase_c"/>
    <property type="match status" value="1"/>
</dbReference>
<dbReference type="SUPFAM" id="SSF55874">
    <property type="entry name" value="ATPase domain of HSP90 chaperone/DNA topoisomerase II/histidine kinase"/>
    <property type="match status" value="1"/>
</dbReference>
<dbReference type="InterPro" id="IPR036890">
    <property type="entry name" value="HATPase_C_sf"/>
</dbReference>
<dbReference type="CDD" id="cd16917">
    <property type="entry name" value="HATPase_UhpB-NarQ-NarX-like"/>
    <property type="match status" value="1"/>
</dbReference>
<dbReference type="SUPFAM" id="SSF50156">
    <property type="entry name" value="PDZ domain-like"/>
    <property type="match status" value="1"/>
</dbReference>
<gene>
    <name evidence="8" type="ORF">PBLR_13858</name>
</gene>
<dbReference type="PANTHER" id="PTHR24421">
    <property type="entry name" value="NITRATE/NITRITE SENSOR PROTEIN NARX-RELATED"/>
    <property type="match status" value="1"/>
</dbReference>
<evidence type="ECO:0000313" key="8">
    <source>
        <dbReference type="EMBL" id="SYX85436.1"/>
    </source>
</evidence>
<dbReference type="PANTHER" id="PTHR24421:SF10">
    <property type="entry name" value="NITRATE_NITRITE SENSOR PROTEIN NARQ"/>
    <property type="match status" value="1"/>
</dbReference>
<feature type="transmembrane region" description="Helical" evidence="6">
    <location>
        <begin position="371"/>
        <end position="392"/>
    </location>
</feature>
<dbReference type="Gene3D" id="3.30.565.10">
    <property type="entry name" value="Histidine kinase-like ATPase, C-terminal domain"/>
    <property type="match status" value="1"/>
</dbReference>
<dbReference type="EC" id="2.7.13.3" evidence="2"/>
<dbReference type="InterPro" id="IPR036034">
    <property type="entry name" value="PDZ_sf"/>
</dbReference>
<evidence type="ECO:0000256" key="4">
    <source>
        <dbReference type="ARBA" id="ARBA00022777"/>
    </source>
</evidence>
<keyword evidence="6" id="KW-0812">Transmembrane</keyword>
<sequence>MEKIEIKSKNLKTITKIGLLLLLVLQCWFVFVTVRYPYLGIRVQVEQGVWTIAEFSNEAFATRQQLQVGDRVVSINGSPPSEHPTVRRWHTLEQAEYFVIDQSGHSRLIDMAHEPRHPYSGVLPFASEFIFIVLAGYIWWKERSSLSMRMLTCLLLIMVIIYMSMGATFRGDMLGQIIIWCAVALIPIVLLHFIAQFFHEKAGIAYSRRGIHLCYGIVGLYFVLKTTLLMTDYVYDVYQIDNIVADWLFMSGVAYNFYWIASTYYHNRLSSPHIASVIRYVWIWMGIAFTPILLLTYVPMMFRQDPLVSPLLTGWFTLLLPLSFVYLNRFHKLSDFEIVIKRVVSLVLIAMVPGALLVGLNAIIFVESQTIVQHIFSFGFIVILLSVLLYSFPYFNRKLTKAIYPSNQRLKESLQLITAQLTALDTMQEWSKAILYSLIQTLKVRGAALVIKNPHNDIELYIDGALDATDVERRVRSGQFYSESAYWFEVERHDVYIAYLVVAHREDGTELNMEEQEWIRQLIRYMNIGMKKVMMIHLLNTQVEQLKRETERQPVTLQSLTTGPWVIEKMFGSMEKDKGKLSNMLQHTVMRRLHDVGMQLDAIHANTEATVVREQLVQVEKQLTDVNMELRHTCLGLDPQLMHTAGFANAVRQFIEGECGEWSERVHFQVDQEAGIDALYPAMKLHVFRMVQELLHNSAQHAYAKNIDLQVRKDERQIVILYEDDGVGFETAAVFNERAKVKGLKLLRARVLLLNGSMTWDASPGEGVCIIISIPFRMLNGLLHSGEPSA</sequence>
<keyword evidence="3" id="KW-0808">Transferase</keyword>
<evidence type="ECO:0000256" key="2">
    <source>
        <dbReference type="ARBA" id="ARBA00012438"/>
    </source>
</evidence>
<dbReference type="GO" id="GO:0000160">
    <property type="term" value="P:phosphorelay signal transduction system"/>
    <property type="evidence" value="ECO:0007669"/>
    <property type="project" value="UniProtKB-KW"/>
</dbReference>
<feature type="transmembrane region" description="Helical" evidence="6">
    <location>
        <begin position="152"/>
        <end position="171"/>
    </location>
</feature>
<accession>A0A383RGN4</accession>
<feature type="transmembrane region" description="Helical" evidence="6">
    <location>
        <begin position="121"/>
        <end position="140"/>
    </location>
</feature>
<proteinExistence type="predicted"/>
<keyword evidence="4 8" id="KW-0418">Kinase</keyword>
<evidence type="ECO:0000259" key="7">
    <source>
        <dbReference type="Pfam" id="PF02518"/>
    </source>
</evidence>
<comment type="catalytic activity">
    <reaction evidence="1">
        <text>ATP + protein L-histidine = ADP + protein N-phospho-L-histidine.</text>
        <dbReference type="EC" id="2.7.13.3"/>
    </reaction>
</comment>
<feature type="transmembrane region" description="Helical" evidence="6">
    <location>
        <begin position="277"/>
        <end position="302"/>
    </location>
</feature>